<protein>
    <submittedName>
        <fullName evidence="1">5648_t:CDS:1</fullName>
    </submittedName>
</protein>
<organism evidence="1 2">
    <name type="scientific">Racocetra persica</name>
    <dbReference type="NCBI Taxonomy" id="160502"/>
    <lineage>
        <taxon>Eukaryota</taxon>
        <taxon>Fungi</taxon>
        <taxon>Fungi incertae sedis</taxon>
        <taxon>Mucoromycota</taxon>
        <taxon>Glomeromycotina</taxon>
        <taxon>Glomeromycetes</taxon>
        <taxon>Diversisporales</taxon>
        <taxon>Gigasporaceae</taxon>
        <taxon>Racocetra</taxon>
    </lineage>
</organism>
<sequence length="136" mass="16073">TGRRIPLHDWKSIKGQIKNKRSFNKGLNINYNLTATKPKQGNFIAMYTTQNPQNPSNQYLWILFIHNRYISAEAQADVQYYKIREEAAINQFFEVGGWTDLKEKLPKGRHPRENYFFQLQFTEVPILFETAFEALE</sequence>
<name>A0ACA9RI53_9GLOM</name>
<keyword evidence="2" id="KW-1185">Reference proteome</keyword>
<feature type="non-terminal residue" evidence="1">
    <location>
        <position position="1"/>
    </location>
</feature>
<evidence type="ECO:0000313" key="1">
    <source>
        <dbReference type="EMBL" id="CAG8794315.1"/>
    </source>
</evidence>
<comment type="caution">
    <text evidence="1">The sequence shown here is derived from an EMBL/GenBank/DDBJ whole genome shotgun (WGS) entry which is preliminary data.</text>
</comment>
<gene>
    <name evidence="1" type="ORF">RPERSI_LOCUS19737</name>
</gene>
<reference evidence="1" key="1">
    <citation type="submission" date="2021-06" db="EMBL/GenBank/DDBJ databases">
        <authorList>
            <person name="Kallberg Y."/>
            <person name="Tangrot J."/>
            <person name="Rosling A."/>
        </authorList>
    </citation>
    <scope>NUCLEOTIDE SEQUENCE</scope>
    <source>
        <strain evidence="1">MA461A</strain>
    </source>
</reference>
<accession>A0ACA9RI53</accession>
<dbReference type="Proteomes" id="UP000789920">
    <property type="component" value="Unassembled WGS sequence"/>
</dbReference>
<evidence type="ECO:0000313" key="2">
    <source>
        <dbReference type="Proteomes" id="UP000789920"/>
    </source>
</evidence>
<proteinExistence type="predicted"/>
<dbReference type="EMBL" id="CAJVQC010054563">
    <property type="protein sequence ID" value="CAG8794315.1"/>
    <property type="molecule type" value="Genomic_DNA"/>
</dbReference>